<keyword evidence="2" id="KW-1185">Reference proteome</keyword>
<dbReference type="Proteomes" id="UP001642483">
    <property type="component" value="Unassembled WGS sequence"/>
</dbReference>
<gene>
    <name evidence="1" type="ORF">CVLEPA_LOCUS21467</name>
</gene>
<accession>A0ABP0GF84</accession>
<evidence type="ECO:0000313" key="2">
    <source>
        <dbReference type="Proteomes" id="UP001642483"/>
    </source>
</evidence>
<dbReference type="InterPro" id="IPR016187">
    <property type="entry name" value="CTDL_fold"/>
</dbReference>
<sequence>MFAAIMPPVKVTPDQLKCSGGVIVERTCYKLPRRVGVKLSYDEAERMCIFHGGVLAQLPTGESYNAVVTYTKRMFSIDSIDNKERDFVQIWLNSVCQDNKVFLRNGELGYASWYPRQPAQLVGHSCMGLHVPIKPEAFPHQVGMFNVNREYTGANFALCEFSLD</sequence>
<reference evidence="1 2" key="1">
    <citation type="submission" date="2024-02" db="EMBL/GenBank/DDBJ databases">
        <authorList>
            <person name="Daric V."/>
            <person name="Darras S."/>
        </authorList>
    </citation>
    <scope>NUCLEOTIDE SEQUENCE [LARGE SCALE GENOMIC DNA]</scope>
</reference>
<protein>
    <recommendedName>
        <fullName evidence="3">C-type lectin domain-containing protein</fullName>
    </recommendedName>
</protein>
<dbReference type="InterPro" id="IPR016186">
    <property type="entry name" value="C-type_lectin-like/link_sf"/>
</dbReference>
<comment type="caution">
    <text evidence="1">The sequence shown here is derived from an EMBL/GenBank/DDBJ whole genome shotgun (WGS) entry which is preliminary data.</text>
</comment>
<evidence type="ECO:0000313" key="1">
    <source>
        <dbReference type="EMBL" id="CAK8689464.1"/>
    </source>
</evidence>
<name>A0ABP0GF84_CLALP</name>
<proteinExistence type="predicted"/>
<evidence type="ECO:0008006" key="3">
    <source>
        <dbReference type="Google" id="ProtNLM"/>
    </source>
</evidence>
<organism evidence="1 2">
    <name type="scientific">Clavelina lepadiformis</name>
    <name type="common">Light-bulb sea squirt</name>
    <name type="synonym">Ascidia lepadiformis</name>
    <dbReference type="NCBI Taxonomy" id="159417"/>
    <lineage>
        <taxon>Eukaryota</taxon>
        <taxon>Metazoa</taxon>
        <taxon>Chordata</taxon>
        <taxon>Tunicata</taxon>
        <taxon>Ascidiacea</taxon>
        <taxon>Aplousobranchia</taxon>
        <taxon>Clavelinidae</taxon>
        <taxon>Clavelina</taxon>
    </lineage>
</organism>
<dbReference type="SUPFAM" id="SSF56436">
    <property type="entry name" value="C-type lectin-like"/>
    <property type="match status" value="1"/>
</dbReference>
<dbReference type="Gene3D" id="3.10.100.10">
    <property type="entry name" value="Mannose-Binding Protein A, subunit A"/>
    <property type="match status" value="1"/>
</dbReference>
<dbReference type="EMBL" id="CAWYQH010000108">
    <property type="protein sequence ID" value="CAK8689464.1"/>
    <property type="molecule type" value="Genomic_DNA"/>
</dbReference>
<dbReference type="CDD" id="cd00037">
    <property type="entry name" value="CLECT"/>
    <property type="match status" value="1"/>
</dbReference>